<dbReference type="EMBL" id="MBFS01000915">
    <property type="protein sequence ID" value="PVV01657.1"/>
    <property type="molecule type" value="Genomic_DNA"/>
</dbReference>
<dbReference type="CDD" id="cd00190">
    <property type="entry name" value="Tryp_SPc"/>
    <property type="match status" value="1"/>
</dbReference>
<keyword evidence="2" id="KW-0720">Serine protease</keyword>
<dbReference type="Proteomes" id="UP000245609">
    <property type="component" value="Unassembled WGS sequence"/>
</dbReference>
<evidence type="ECO:0000313" key="6">
    <source>
        <dbReference type="EMBL" id="PVV01657.1"/>
    </source>
</evidence>
<dbReference type="SMART" id="SM00020">
    <property type="entry name" value="Tryp_SPc"/>
    <property type="match status" value="1"/>
</dbReference>
<dbReference type="InterPro" id="IPR001254">
    <property type="entry name" value="Trypsin_dom"/>
</dbReference>
<proteinExistence type="predicted"/>
<dbReference type="PROSITE" id="PS00135">
    <property type="entry name" value="TRYPSIN_SER"/>
    <property type="match status" value="1"/>
</dbReference>
<evidence type="ECO:0000313" key="7">
    <source>
        <dbReference type="Proteomes" id="UP000245609"/>
    </source>
</evidence>
<evidence type="ECO:0000256" key="3">
    <source>
        <dbReference type="SAM" id="SignalP"/>
    </source>
</evidence>
<organism evidence="6 7">
    <name type="scientific">Smittium megazygosporum</name>
    <dbReference type="NCBI Taxonomy" id="133381"/>
    <lineage>
        <taxon>Eukaryota</taxon>
        <taxon>Fungi</taxon>
        <taxon>Fungi incertae sedis</taxon>
        <taxon>Zoopagomycota</taxon>
        <taxon>Kickxellomycotina</taxon>
        <taxon>Harpellomycetes</taxon>
        <taxon>Harpellales</taxon>
        <taxon>Legeriomycetaceae</taxon>
        <taxon>Smittium</taxon>
    </lineage>
</organism>
<dbReference type="InterPro" id="IPR033116">
    <property type="entry name" value="TRYPSIN_SER"/>
</dbReference>
<dbReference type="InterPro" id="IPR009003">
    <property type="entry name" value="Peptidase_S1_PA"/>
</dbReference>
<evidence type="ECO:0000259" key="4">
    <source>
        <dbReference type="PROSITE" id="PS50240"/>
    </source>
</evidence>
<protein>
    <recommendedName>
        <fullName evidence="4">Peptidase S1 domain-containing protein</fullName>
    </recommendedName>
</protein>
<comment type="caution">
    <text evidence="6">The sequence shown here is derived from an EMBL/GenBank/DDBJ whole genome shotgun (WGS) entry which is preliminary data.</text>
</comment>
<dbReference type="OrthoDB" id="6380398at2759"/>
<feature type="signal peptide" evidence="3">
    <location>
        <begin position="1"/>
        <end position="19"/>
    </location>
</feature>
<dbReference type="PROSITE" id="PS00134">
    <property type="entry name" value="TRYPSIN_HIS"/>
    <property type="match status" value="1"/>
</dbReference>
<feature type="chain" id="PRO_5033327113" description="Peptidase S1 domain-containing protein" evidence="3">
    <location>
        <begin position="20"/>
        <end position="291"/>
    </location>
</feature>
<dbReference type="PANTHER" id="PTHR24260:SF136">
    <property type="entry name" value="GH08193P-RELATED"/>
    <property type="match status" value="1"/>
</dbReference>
<dbReference type="GO" id="GO:0004252">
    <property type="term" value="F:serine-type endopeptidase activity"/>
    <property type="evidence" value="ECO:0007669"/>
    <property type="project" value="InterPro"/>
</dbReference>
<accession>A0A2T9ZAT6</accession>
<evidence type="ECO:0000256" key="1">
    <source>
        <dbReference type="ARBA" id="ARBA00023157"/>
    </source>
</evidence>
<dbReference type="InterPro" id="IPR001314">
    <property type="entry name" value="Peptidase_S1A"/>
</dbReference>
<dbReference type="Pfam" id="PF00089">
    <property type="entry name" value="Trypsin"/>
    <property type="match status" value="1"/>
</dbReference>
<dbReference type="PROSITE" id="PS50240">
    <property type="entry name" value="TRYPSIN_DOM"/>
    <property type="match status" value="1"/>
</dbReference>
<keyword evidence="7" id="KW-1185">Reference proteome</keyword>
<keyword evidence="2" id="KW-0378">Hydrolase</keyword>
<dbReference type="AlphaFoldDB" id="A0A2T9ZAT6"/>
<name>A0A2T9ZAT6_9FUNG</name>
<dbReference type="STRING" id="133381.A0A2T9ZAT6"/>
<gene>
    <name evidence="6" type="ORF">BB560_003915</name>
    <name evidence="5" type="ORF">BB560_006601</name>
</gene>
<keyword evidence="3" id="KW-0732">Signal</keyword>
<dbReference type="InterPro" id="IPR043504">
    <property type="entry name" value="Peptidase_S1_PA_chymotrypsin"/>
</dbReference>
<sequence>MLKPTLFAFLLLMVSLIRADYVINADKTDADEDDAPVIANIINGQAATLSEYPFIGQLYYSSDNKNFKFSCTASLINPNWLVTAAHCISDQNGNTINPISYKVAVGRITLATGADLNNLIQVIQITTFGFKSSPANDLALLKLANPISNVTPIKVYPYIITNNLPLEVAGFGVTKSGSSVPSNILLKTSIGVSSSKNCSAYNDLWGNNSGPQFCTESYNGNDSCQGDSGGPIVAMVNSKRVIAGVTSFGMNKDSNSNVDCGENVIAYYTRVAYFLRSIAIVLGVSLESLYT</sequence>
<dbReference type="GO" id="GO:0006508">
    <property type="term" value="P:proteolysis"/>
    <property type="evidence" value="ECO:0007669"/>
    <property type="project" value="UniProtKB-KW"/>
</dbReference>
<keyword evidence="1" id="KW-1015">Disulfide bond</keyword>
<keyword evidence="2" id="KW-0645">Protease</keyword>
<evidence type="ECO:0000313" key="5">
    <source>
        <dbReference type="EMBL" id="PVU86815.1"/>
    </source>
</evidence>
<reference evidence="6 7" key="1">
    <citation type="journal article" date="2018" name="MBio">
        <title>Comparative Genomics Reveals the Core Gene Toolbox for the Fungus-Insect Symbiosis.</title>
        <authorList>
            <person name="Wang Y."/>
            <person name="Stata M."/>
            <person name="Wang W."/>
            <person name="Stajich J.E."/>
            <person name="White M.M."/>
            <person name="Moncalvo J.M."/>
        </authorList>
    </citation>
    <scope>NUCLEOTIDE SEQUENCE [LARGE SCALE GENOMIC DNA]</scope>
    <source>
        <strain evidence="6 7">SC-DP-2</strain>
    </source>
</reference>
<dbReference type="SUPFAM" id="SSF50494">
    <property type="entry name" value="Trypsin-like serine proteases"/>
    <property type="match status" value="1"/>
</dbReference>
<dbReference type="InterPro" id="IPR051333">
    <property type="entry name" value="CLIP_Serine_Protease"/>
</dbReference>
<dbReference type="PANTHER" id="PTHR24260">
    <property type="match status" value="1"/>
</dbReference>
<dbReference type="EMBL" id="MBFS01003410">
    <property type="protein sequence ID" value="PVU86815.1"/>
    <property type="molecule type" value="Genomic_DNA"/>
</dbReference>
<feature type="domain" description="Peptidase S1" evidence="4">
    <location>
        <begin position="41"/>
        <end position="283"/>
    </location>
</feature>
<evidence type="ECO:0000256" key="2">
    <source>
        <dbReference type="RuleBase" id="RU363034"/>
    </source>
</evidence>
<dbReference type="InterPro" id="IPR018114">
    <property type="entry name" value="TRYPSIN_HIS"/>
</dbReference>
<dbReference type="Gene3D" id="2.40.10.10">
    <property type="entry name" value="Trypsin-like serine proteases"/>
    <property type="match status" value="1"/>
</dbReference>
<dbReference type="PRINTS" id="PR00722">
    <property type="entry name" value="CHYMOTRYPSIN"/>
</dbReference>